<protein>
    <submittedName>
        <fullName evidence="2">Uncharacterized protein</fullName>
    </submittedName>
</protein>
<feature type="region of interest" description="Disordered" evidence="1">
    <location>
        <begin position="1"/>
        <end position="30"/>
    </location>
</feature>
<dbReference type="Proteomes" id="UP000193377">
    <property type="component" value="Unassembled WGS sequence"/>
</dbReference>
<feature type="compositionally biased region" description="Basic and acidic residues" evidence="1">
    <location>
        <begin position="1"/>
        <end position="11"/>
    </location>
</feature>
<feature type="compositionally biased region" description="Basic and acidic residues" evidence="1">
    <location>
        <begin position="21"/>
        <end position="30"/>
    </location>
</feature>
<dbReference type="AlphaFoldDB" id="A0A1X2YR19"/>
<reference evidence="2 3" key="1">
    <citation type="journal article" date="2016" name="Sci. Rep.">
        <title>Evaluation of genetic diversity among strains of the human gut commensal Bifidobacterium adolescentis.</title>
        <authorList>
            <person name="Duranti S."/>
            <person name="Milani C."/>
            <person name="Lugli G.A."/>
            <person name="Mancabelli L."/>
            <person name="Turroni F."/>
            <person name="Ferrario C."/>
            <person name="Mangifesta M."/>
            <person name="Viappiani A."/>
            <person name="Sanchez B."/>
            <person name="Margolles A."/>
            <person name="van Sinderen D."/>
            <person name="Ventura M."/>
        </authorList>
    </citation>
    <scope>NUCLEOTIDE SEQUENCE [LARGE SCALE GENOMIC DNA]</scope>
    <source>
        <strain evidence="2 3">487B</strain>
    </source>
</reference>
<gene>
    <name evidence="2" type="ORF">B0487_2096</name>
</gene>
<evidence type="ECO:0000256" key="1">
    <source>
        <dbReference type="SAM" id="MobiDB-lite"/>
    </source>
</evidence>
<accession>A0A1X2YR19</accession>
<evidence type="ECO:0000313" key="2">
    <source>
        <dbReference type="EMBL" id="OSG84609.1"/>
    </source>
</evidence>
<organism evidence="2 3">
    <name type="scientific">Bifidobacterium adolescentis</name>
    <dbReference type="NCBI Taxonomy" id="1680"/>
    <lineage>
        <taxon>Bacteria</taxon>
        <taxon>Bacillati</taxon>
        <taxon>Actinomycetota</taxon>
        <taxon>Actinomycetes</taxon>
        <taxon>Bifidobacteriales</taxon>
        <taxon>Bifidobacteriaceae</taxon>
        <taxon>Bifidobacterium</taxon>
    </lineage>
</organism>
<proteinExistence type="predicted"/>
<sequence>MVPPPKKESTHGWRNPKHTPRKELSTETGEETRWWKIYHENPVSTVTVNDLEHSSGEKPEKQENFF</sequence>
<name>A0A1X2YR19_BIFAD</name>
<dbReference type="EMBL" id="LNKD01000008">
    <property type="protein sequence ID" value="OSG84609.1"/>
    <property type="molecule type" value="Genomic_DNA"/>
</dbReference>
<evidence type="ECO:0000313" key="3">
    <source>
        <dbReference type="Proteomes" id="UP000193377"/>
    </source>
</evidence>
<comment type="caution">
    <text evidence="2">The sequence shown here is derived from an EMBL/GenBank/DDBJ whole genome shotgun (WGS) entry which is preliminary data.</text>
</comment>